<reference evidence="8" key="1">
    <citation type="journal article" date="2013" name="Genome Biol.">
        <title>Draft genome of the mountain pine beetle, Dendroctonus ponderosae Hopkins, a major forest pest.</title>
        <authorList>
            <person name="Keeling C.I."/>
            <person name="Yuen M.M."/>
            <person name="Liao N.Y."/>
            <person name="Docking T.R."/>
            <person name="Chan S.K."/>
            <person name="Taylor G.A."/>
            <person name="Palmquist D.L."/>
            <person name="Jackman S.D."/>
            <person name="Nguyen A."/>
            <person name="Li M."/>
            <person name="Henderson H."/>
            <person name="Janes J.K."/>
            <person name="Zhao Y."/>
            <person name="Pandoh P."/>
            <person name="Moore R."/>
            <person name="Sperling F.A."/>
            <person name="Huber D.P."/>
            <person name="Birol I."/>
            <person name="Jones S.J."/>
            <person name="Bohlmann J."/>
        </authorList>
    </citation>
    <scope>NUCLEOTIDE SEQUENCE</scope>
</reference>
<evidence type="ECO:0000256" key="5">
    <source>
        <dbReference type="SAM" id="Phobius"/>
    </source>
</evidence>
<dbReference type="Proteomes" id="UP000019118">
    <property type="component" value="Unassembled WGS sequence"/>
</dbReference>
<dbReference type="Gene3D" id="3.50.50.60">
    <property type="entry name" value="FAD/NAD(P)-binding domain"/>
    <property type="match status" value="1"/>
</dbReference>
<dbReference type="GO" id="GO:0050660">
    <property type="term" value="F:flavin adenine dinucleotide binding"/>
    <property type="evidence" value="ECO:0007669"/>
    <property type="project" value="InterPro"/>
</dbReference>
<keyword evidence="8" id="KW-1185">Reference proteome</keyword>
<dbReference type="InterPro" id="IPR036188">
    <property type="entry name" value="FAD/NAD-bd_sf"/>
</dbReference>
<keyword evidence="5" id="KW-0472">Membrane</keyword>
<evidence type="ECO:0000256" key="1">
    <source>
        <dbReference type="ARBA" id="ARBA00001974"/>
    </source>
</evidence>
<dbReference type="EnsemblMetazoa" id="XM_019913024.1">
    <property type="protein sequence ID" value="XP_019768583.1"/>
    <property type="gene ID" value="LOC109543349"/>
</dbReference>
<name>A0AAR5Q5Q3_DENPD</name>
<protein>
    <recommendedName>
        <fullName evidence="6">Glucose-methanol-choline oxidoreductase N-terminal domain-containing protein</fullName>
    </recommendedName>
</protein>
<evidence type="ECO:0000313" key="7">
    <source>
        <dbReference type="EnsemblMetazoa" id="XP_019768583.1"/>
    </source>
</evidence>
<feature type="transmembrane region" description="Helical" evidence="5">
    <location>
        <begin position="20"/>
        <end position="37"/>
    </location>
</feature>
<evidence type="ECO:0000256" key="4">
    <source>
        <dbReference type="ARBA" id="ARBA00022827"/>
    </source>
</evidence>
<dbReference type="Pfam" id="PF00732">
    <property type="entry name" value="GMC_oxred_N"/>
    <property type="match status" value="1"/>
</dbReference>
<keyword evidence="3" id="KW-0285">Flavoprotein</keyword>
<dbReference type="AlphaFoldDB" id="A0AAR5Q5Q3"/>
<accession>A0AAR5Q5Q3</accession>
<keyword evidence="5" id="KW-0812">Transmembrane</keyword>
<dbReference type="SUPFAM" id="SSF51905">
    <property type="entry name" value="FAD/NAD(P)-binding domain"/>
    <property type="match status" value="1"/>
</dbReference>
<feature type="domain" description="Glucose-methanol-choline oxidoreductase N-terminal" evidence="6">
    <location>
        <begin position="57"/>
        <end position="346"/>
    </location>
</feature>
<dbReference type="InterPro" id="IPR000172">
    <property type="entry name" value="GMC_OxRdtase_N"/>
</dbReference>
<keyword evidence="5" id="KW-1133">Transmembrane helix</keyword>
<keyword evidence="4" id="KW-0274">FAD</keyword>
<dbReference type="EnsemblMetazoa" id="XM_019913025.1">
    <property type="protein sequence ID" value="XP_019768584.1"/>
    <property type="gene ID" value="LOC109543349"/>
</dbReference>
<organism evidence="7 8">
    <name type="scientific">Dendroctonus ponderosae</name>
    <name type="common">Mountain pine beetle</name>
    <dbReference type="NCBI Taxonomy" id="77166"/>
    <lineage>
        <taxon>Eukaryota</taxon>
        <taxon>Metazoa</taxon>
        <taxon>Ecdysozoa</taxon>
        <taxon>Arthropoda</taxon>
        <taxon>Hexapoda</taxon>
        <taxon>Insecta</taxon>
        <taxon>Pterygota</taxon>
        <taxon>Neoptera</taxon>
        <taxon>Endopterygota</taxon>
        <taxon>Coleoptera</taxon>
        <taxon>Polyphaga</taxon>
        <taxon>Cucujiformia</taxon>
        <taxon>Curculionidae</taxon>
        <taxon>Scolytinae</taxon>
        <taxon>Dendroctonus</taxon>
    </lineage>
</organism>
<dbReference type="GO" id="GO:0016614">
    <property type="term" value="F:oxidoreductase activity, acting on CH-OH group of donors"/>
    <property type="evidence" value="ECO:0007669"/>
    <property type="project" value="InterPro"/>
</dbReference>
<reference evidence="7" key="2">
    <citation type="submission" date="2024-08" db="UniProtKB">
        <authorList>
            <consortium name="EnsemblMetazoa"/>
        </authorList>
    </citation>
    <scope>IDENTIFICATION</scope>
</reference>
<evidence type="ECO:0000259" key="6">
    <source>
        <dbReference type="Pfam" id="PF00732"/>
    </source>
</evidence>
<sequence length="409" mass="45893">MRIFHVHKWVAKMVLKRTLVIVLYVTSMFIFGFILKYSDVLSDFLYSLSPIDTRQEFDYIVVGGGSAGSVIANRLARNAQDRVLVLEAGKNTMGLLHIPSVGLLLQGTPFDWSYKTVPQQNACLALNNNVSVWPMGKVLGGTSMLNNMLYVRGHEEDFKEWFKGKEDYSYDDVMAYYKKLEVFGTPKEKDPSRFDAPVFIRDLIFSTDLNNILLKSAKNLGFPVLDTNFNSKLGFNIPKANLHNGKRWTSTDQLKKNTNSNLLIRTNCFVNKVIINVGFEAQGVEYSYLGKKNSAYAKKAVILSAGVIGTPKILMLSGIGRKHHLDDLKIHTVVDLPVGDNLQDHVTTGFDLVLLNNSLSLSLERIVSPFSALEYFFKGSGPWSSTGLVMKNLKYIATYCLCLLLSWKC</sequence>
<dbReference type="InterPro" id="IPR012132">
    <property type="entry name" value="GMC_OxRdtase"/>
</dbReference>
<proteinExistence type="inferred from homology"/>
<comment type="cofactor">
    <cofactor evidence="1">
        <name>FAD</name>
        <dbReference type="ChEBI" id="CHEBI:57692"/>
    </cofactor>
</comment>
<evidence type="ECO:0000256" key="2">
    <source>
        <dbReference type="ARBA" id="ARBA00010790"/>
    </source>
</evidence>
<evidence type="ECO:0000256" key="3">
    <source>
        <dbReference type="ARBA" id="ARBA00022630"/>
    </source>
</evidence>
<evidence type="ECO:0000313" key="8">
    <source>
        <dbReference type="Proteomes" id="UP000019118"/>
    </source>
</evidence>
<dbReference type="PANTHER" id="PTHR11552:SF147">
    <property type="entry name" value="CHOLINE DEHYDROGENASE, MITOCHONDRIAL"/>
    <property type="match status" value="1"/>
</dbReference>
<dbReference type="PANTHER" id="PTHR11552">
    <property type="entry name" value="GLUCOSE-METHANOL-CHOLINE GMC OXIDOREDUCTASE"/>
    <property type="match status" value="1"/>
</dbReference>
<comment type="similarity">
    <text evidence="2">Belongs to the GMC oxidoreductase family.</text>
</comment>